<accession>A0A212PVZ5</accession>
<keyword evidence="2" id="KW-1185">Reference proteome</keyword>
<dbReference type="OrthoDB" id="7304508at2"/>
<reference evidence="1 2" key="1">
    <citation type="submission" date="2017-06" db="EMBL/GenBank/DDBJ databases">
        <authorList>
            <person name="Kim H.J."/>
            <person name="Triplett B.A."/>
        </authorList>
    </citation>
    <scope>NUCLEOTIDE SEQUENCE [LARGE SCALE GENOMIC DNA]</scope>
    <source>
        <strain evidence="1 2">B29T1</strain>
    </source>
</reference>
<sequence length="148" mass="16133">MRRFDRRIVITLSLALNLFLLGALSAGIVTRYGWPPPPPGQGPAILPNPRELKEALSPGDRDLLDETFKAHRAEFRPLIEAMRASREQAVAALTAKPFDPKALQAAFADLLASDEKVTAQAQNVLVELAGKLGDDGREAIAGLMRRRP</sequence>
<dbReference type="AlphaFoldDB" id="A0A212PVZ5"/>
<dbReference type="RefSeq" id="WP_088559379.1">
    <property type="nucleotide sequence ID" value="NZ_FYEH01000001.1"/>
</dbReference>
<organism evidence="1 2">
    <name type="scientific">Arboricoccus pini</name>
    <dbReference type="NCBI Taxonomy" id="1963835"/>
    <lineage>
        <taxon>Bacteria</taxon>
        <taxon>Pseudomonadati</taxon>
        <taxon>Pseudomonadota</taxon>
        <taxon>Alphaproteobacteria</taxon>
        <taxon>Geminicoccales</taxon>
        <taxon>Geminicoccaceae</taxon>
        <taxon>Arboricoccus</taxon>
    </lineage>
</organism>
<dbReference type="Proteomes" id="UP000197065">
    <property type="component" value="Unassembled WGS sequence"/>
</dbReference>
<proteinExistence type="predicted"/>
<dbReference type="EMBL" id="FYEH01000001">
    <property type="protein sequence ID" value="SNB51074.1"/>
    <property type="molecule type" value="Genomic_DNA"/>
</dbReference>
<evidence type="ECO:0000313" key="1">
    <source>
        <dbReference type="EMBL" id="SNB51074.1"/>
    </source>
</evidence>
<protein>
    <submittedName>
        <fullName evidence="1">Uncharacterized membrane protein</fullName>
    </submittedName>
</protein>
<dbReference type="InterPro" id="IPR025961">
    <property type="entry name" value="Metal_resist"/>
</dbReference>
<dbReference type="Pfam" id="PF13801">
    <property type="entry name" value="Metal_resist"/>
    <property type="match status" value="1"/>
</dbReference>
<evidence type="ECO:0000313" key="2">
    <source>
        <dbReference type="Proteomes" id="UP000197065"/>
    </source>
</evidence>
<gene>
    <name evidence="1" type="ORF">SAMN07250955_10129</name>
</gene>
<name>A0A212PVZ5_9PROT</name>